<keyword evidence="12" id="KW-0175">Coiled coil</keyword>
<dbReference type="InterPro" id="IPR003018">
    <property type="entry name" value="GAF"/>
</dbReference>
<dbReference type="InterPro" id="IPR013515">
    <property type="entry name" value="Phytochrome_cen-reg"/>
</dbReference>
<dbReference type="Pfam" id="PF02518">
    <property type="entry name" value="HATPase_c"/>
    <property type="match status" value="1"/>
</dbReference>
<evidence type="ECO:0000256" key="7">
    <source>
        <dbReference type="ARBA" id="ARBA00022777"/>
    </source>
</evidence>
<keyword evidence="5" id="KW-0808">Transferase</keyword>
<feature type="domain" description="Histidine kinase" evidence="14">
    <location>
        <begin position="561"/>
        <end position="812"/>
    </location>
</feature>
<dbReference type="EMBL" id="JAMXFA010000042">
    <property type="protein sequence ID" value="MCT7980692.1"/>
    <property type="molecule type" value="Genomic_DNA"/>
</dbReference>
<keyword evidence="8 15" id="KW-0067">ATP-binding</keyword>
<keyword evidence="4" id="KW-0716">Sensory transduction</keyword>
<evidence type="ECO:0000256" key="5">
    <source>
        <dbReference type="ARBA" id="ARBA00022679"/>
    </source>
</evidence>
<evidence type="ECO:0000313" key="15">
    <source>
        <dbReference type="EMBL" id="MCT7980692.1"/>
    </source>
</evidence>
<dbReference type="Pfam" id="PF08446">
    <property type="entry name" value="PAS_2"/>
    <property type="match status" value="1"/>
</dbReference>
<evidence type="ECO:0000256" key="8">
    <source>
        <dbReference type="ARBA" id="ARBA00022840"/>
    </source>
</evidence>
<dbReference type="Pfam" id="PF00360">
    <property type="entry name" value="PHY"/>
    <property type="match status" value="1"/>
</dbReference>
<dbReference type="Proteomes" id="UP001525961">
    <property type="component" value="Unassembled WGS sequence"/>
</dbReference>
<keyword evidence="16" id="KW-1185">Reference proteome</keyword>
<evidence type="ECO:0000256" key="10">
    <source>
        <dbReference type="ARBA" id="ARBA00023012"/>
    </source>
</evidence>
<evidence type="ECO:0000256" key="2">
    <source>
        <dbReference type="ARBA" id="ARBA00022543"/>
    </source>
</evidence>
<evidence type="ECO:0000259" key="13">
    <source>
        <dbReference type="PROSITE" id="PS50046"/>
    </source>
</evidence>
<dbReference type="InterPro" id="IPR005467">
    <property type="entry name" value="His_kinase_dom"/>
</dbReference>
<dbReference type="PROSITE" id="PS50109">
    <property type="entry name" value="HIS_KIN"/>
    <property type="match status" value="1"/>
</dbReference>
<feature type="domain" description="Phytochrome chromophore attachment site" evidence="13">
    <location>
        <begin position="147"/>
        <end position="305"/>
    </location>
</feature>
<evidence type="ECO:0000256" key="4">
    <source>
        <dbReference type="ARBA" id="ARBA00022606"/>
    </source>
</evidence>
<evidence type="ECO:0000256" key="12">
    <source>
        <dbReference type="SAM" id="Coils"/>
    </source>
</evidence>
<keyword evidence="3" id="KW-0597">Phosphoprotein</keyword>
<dbReference type="InterPro" id="IPR016132">
    <property type="entry name" value="Phyto_chromo_attachment"/>
</dbReference>
<dbReference type="Gene3D" id="3.30.450.270">
    <property type="match status" value="1"/>
</dbReference>
<keyword evidence="10" id="KW-0902">Two-component regulatory system</keyword>
<keyword evidence="6" id="KW-0547">Nucleotide-binding</keyword>
<dbReference type="InterPro" id="IPR036890">
    <property type="entry name" value="HATPase_C_sf"/>
</dbReference>
<dbReference type="Gene3D" id="3.30.565.10">
    <property type="entry name" value="Histidine kinase-like ATPase, C-terminal domain"/>
    <property type="match status" value="1"/>
</dbReference>
<dbReference type="PRINTS" id="PR01033">
    <property type="entry name" value="PHYTOCHROME"/>
</dbReference>
<dbReference type="PROSITE" id="PS50046">
    <property type="entry name" value="PHYTOCHROME_2"/>
    <property type="match status" value="1"/>
</dbReference>
<dbReference type="SUPFAM" id="SSF55874">
    <property type="entry name" value="ATPase domain of HSP90 chaperone/DNA topoisomerase II/histidine kinase"/>
    <property type="match status" value="1"/>
</dbReference>
<dbReference type="RefSeq" id="WP_261237032.1">
    <property type="nucleotide sequence ID" value="NZ_JAMXFA010000042.1"/>
</dbReference>
<protein>
    <submittedName>
        <fullName evidence="15">ATP-binding protein</fullName>
    </submittedName>
</protein>
<dbReference type="Gene3D" id="1.10.287.130">
    <property type="match status" value="1"/>
</dbReference>
<comment type="similarity">
    <text evidence="1">In the N-terminal section; belongs to the phytochrome family.</text>
</comment>
<dbReference type="SUPFAM" id="SSF55781">
    <property type="entry name" value="GAF domain-like"/>
    <property type="match status" value="2"/>
</dbReference>
<keyword evidence="2" id="KW-0600">Photoreceptor protein</keyword>
<gene>
    <name evidence="15" type="ORF">NG792_23480</name>
</gene>
<dbReference type="InterPro" id="IPR003594">
    <property type="entry name" value="HATPase_dom"/>
</dbReference>
<keyword evidence="11" id="KW-0675">Receptor</keyword>
<sequence length="828" mass="93505">MMQPETLSWANYEREPIQSPGLIQPHGVLFVMSQELNILQVSNNTAKFFGRPPETFLDQPLEMLLDATQINVIKESINYHNLGSVNPINITIHTDWKTLYFDGIIHHSHPDCLILELEPALSPKTVGFLSFYKLVEAAASTIQNSKNFQELCEFVVKEVRNITGFDRVMLYRFDTAGHGTVLAEEKLDSMDSWLNLNYPAEDIPPQARQLYSINFLRLIADVNYKPVAIVPTLNPLDKRPLDLSHSVLRSVSPCHIEYLQNMKVSASMSISIVKEGKLWGLVACHHNSPKYVSYEVRKACEFFGKVMALELRSKEDDSYYEYRLQLQATTAKLVEYMSGETNFIDGLVNFKPNLLELVRADGAVIYYKGTCWSLGNTPSSDRIERLIQWLEKQNFPSIYHTDTLPSVYREAETYKDIASGLLAVAISKEPKHYVLWFRSEMIHQVTWAGDPNTPFELLPGRNPRLHPRKSFEVWQEIVKLKSLPWKPCEIDAALDLKNAIVTIVLRQADELAKLNAALQESEAKTTENANQLAQALQELQRTQTQLIEQGKMSDLGDLIASIAAEITNPINFITGNLSHAQEYAEDLLNLLYLYQQHYPEPVPEILETIESIDLEFTSQDFSNLIESMKGGAERIRDLVNALRNFMRLNESELKAVDIHEGINSTLLILQHRFKGKGDSRGIQIVKAYGNLPEVECYPSQLNQVFMNLLSNAIDALESHPNHPGQKTILIRTEALGGDRVLISIADNGVGINPTFQEQIFEPFYTTKSPKKSLGVGLAIAKEVVVEKHQGEIRCISELSQGAEFILEIPTKQPYPTRTPSLEAAGKTP</sequence>
<dbReference type="Pfam" id="PF01590">
    <property type="entry name" value="GAF"/>
    <property type="match status" value="1"/>
</dbReference>
<evidence type="ECO:0000256" key="11">
    <source>
        <dbReference type="ARBA" id="ARBA00023170"/>
    </source>
</evidence>
<proteinExistence type="inferred from homology"/>
<dbReference type="PANTHER" id="PTHR43065">
    <property type="entry name" value="SENSOR HISTIDINE KINASE"/>
    <property type="match status" value="1"/>
</dbReference>
<keyword evidence="7" id="KW-0418">Kinase</keyword>
<dbReference type="Gene3D" id="3.30.450.40">
    <property type="match status" value="1"/>
</dbReference>
<dbReference type="SMART" id="SM00065">
    <property type="entry name" value="GAF"/>
    <property type="match status" value="1"/>
</dbReference>
<evidence type="ECO:0000256" key="6">
    <source>
        <dbReference type="ARBA" id="ARBA00022741"/>
    </source>
</evidence>
<dbReference type="InterPro" id="IPR035965">
    <property type="entry name" value="PAS-like_dom_sf"/>
</dbReference>
<name>A0ABT2NDC6_9CYAN</name>
<dbReference type="InterPro" id="IPR029016">
    <property type="entry name" value="GAF-like_dom_sf"/>
</dbReference>
<keyword evidence="9" id="KW-0157">Chromophore</keyword>
<organism evidence="15 16">
    <name type="scientific">Laspinema olomoucense D3b</name>
    <dbReference type="NCBI Taxonomy" id="2953688"/>
    <lineage>
        <taxon>Bacteria</taxon>
        <taxon>Bacillati</taxon>
        <taxon>Cyanobacteriota</taxon>
        <taxon>Cyanophyceae</taxon>
        <taxon>Oscillatoriophycideae</taxon>
        <taxon>Oscillatoriales</taxon>
        <taxon>Laspinemataceae</taxon>
        <taxon>Laspinema</taxon>
        <taxon>Laspinema olomoucense</taxon>
    </lineage>
</organism>
<dbReference type="PANTHER" id="PTHR43065:SF10">
    <property type="entry name" value="PEROXIDE STRESS-ACTIVATED HISTIDINE KINASE MAK3"/>
    <property type="match status" value="1"/>
</dbReference>
<dbReference type="InterPro" id="IPR001294">
    <property type="entry name" value="Phytochrome"/>
</dbReference>
<dbReference type="Gene3D" id="3.30.450.20">
    <property type="entry name" value="PAS domain"/>
    <property type="match status" value="1"/>
</dbReference>
<evidence type="ECO:0000259" key="14">
    <source>
        <dbReference type="PROSITE" id="PS50109"/>
    </source>
</evidence>
<feature type="coiled-coil region" evidence="12">
    <location>
        <begin position="504"/>
        <end position="549"/>
    </location>
</feature>
<comment type="caution">
    <text evidence="15">The sequence shown here is derived from an EMBL/GenBank/DDBJ whole genome shotgun (WGS) entry which is preliminary data.</text>
</comment>
<dbReference type="InterPro" id="IPR043150">
    <property type="entry name" value="Phytochrome_PHY_sf"/>
</dbReference>
<evidence type="ECO:0000256" key="9">
    <source>
        <dbReference type="ARBA" id="ARBA00022991"/>
    </source>
</evidence>
<dbReference type="InterPro" id="IPR013654">
    <property type="entry name" value="PAS_2"/>
</dbReference>
<accession>A0ABT2NDC6</accession>
<dbReference type="SUPFAM" id="SSF55785">
    <property type="entry name" value="PYP-like sensor domain (PAS domain)"/>
    <property type="match status" value="1"/>
</dbReference>
<dbReference type="SMART" id="SM00387">
    <property type="entry name" value="HATPase_c"/>
    <property type="match status" value="1"/>
</dbReference>
<reference evidence="15 16" key="1">
    <citation type="journal article" date="2022" name="Front. Microbiol.">
        <title>High genomic differentiation and limited gene flow indicate recent cryptic speciation within the genus Laspinema (cyanobacteria).</title>
        <authorList>
            <person name="Stanojkovic A."/>
            <person name="Skoupy S."/>
            <person name="Skaloud P."/>
            <person name="Dvorak P."/>
        </authorList>
    </citation>
    <scope>NUCLEOTIDE SEQUENCE [LARGE SCALE GENOMIC DNA]</scope>
    <source>
        <strain evidence="15 16">D3b</strain>
    </source>
</reference>
<evidence type="ECO:0000256" key="3">
    <source>
        <dbReference type="ARBA" id="ARBA00022553"/>
    </source>
</evidence>
<evidence type="ECO:0000256" key="1">
    <source>
        <dbReference type="ARBA" id="ARBA00006402"/>
    </source>
</evidence>
<evidence type="ECO:0000313" key="16">
    <source>
        <dbReference type="Proteomes" id="UP001525961"/>
    </source>
</evidence>
<dbReference type="GO" id="GO:0005524">
    <property type="term" value="F:ATP binding"/>
    <property type="evidence" value="ECO:0007669"/>
    <property type="project" value="UniProtKB-KW"/>
</dbReference>